<accession>A0ACD3AF80</accession>
<dbReference type="Proteomes" id="UP000308600">
    <property type="component" value="Unassembled WGS sequence"/>
</dbReference>
<gene>
    <name evidence="1" type="ORF">BDN72DRAFT_881578</name>
</gene>
<name>A0ACD3AF80_9AGAR</name>
<dbReference type="EMBL" id="ML208480">
    <property type="protein sequence ID" value="TFK64318.1"/>
    <property type="molecule type" value="Genomic_DNA"/>
</dbReference>
<evidence type="ECO:0000313" key="2">
    <source>
        <dbReference type="Proteomes" id="UP000308600"/>
    </source>
</evidence>
<proteinExistence type="predicted"/>
<reference evidence="1 2" key="1">
    <citation type="journal article" date="2019" name="Nat. Ecol. Evol.">
        <title>Megaphylogeny resolves global patterns of mushroom evolution.</title>
        <authorList>
            <person name="Varga T."/>
            <person name="Krizsan K."/>
            <person name="Foldi C."/>
            <person name="Dima B."/>
            <person name="Sanchez-Garcia M."/>
            <person name="Sanchez-Ramirez S."/>
            <person name="Szollosi G.J."/>
            <person name="Szarkandi J.G."/>
            <person name="Papp V."/>
            <person name="Albert L."/>
            <person name="Andreopoulos W."/>
            <person name="Angelini C."/>
            <person name="Antonin V."/>
            <person name="Barry K.W."/>
            <person name="Bougher N.L."/>
            <person name="Buchanan P."/>
            <person name="Buyck B."/>
            <person name="Bense V."/>
            <person name="Catcheside P."/>
            <person name="Chovatia M."/>
            <person name="Cooper J."/>
            <person name="Damon W."/>
            <person name="Desjardin D."/>
            <person name="Finy P."/>
            <person name="Geml J."/>
            <person name="Haridas S."/>
            <person name="Hughes K."/>
            <person name="Justo A."/>
            <person name="Karasinski D."/>
            <person name="Kautmanova I."/>
            <person name="Kiss B."/>
            <person name="Kocsube S."/>
            <person name="Kotiranta H."/>
            <person name="LaButti K.M."/>
            <person name="Lechner B.E."/>
            <person name="Liimatainen K."/>
            <person name="Lipzen A."/>
            <person name="Lukacs Z."/>
            <person name="Mihaltcheva S."/>
            <person name="Morgado L.N."/>
            <person name="Niskanen T."/>
            <person name="Noordeloos M.E."/>
            <person name="Ohm R.A."/>
            <person name="Ortiz-Santana B."/>
            <person name="Ovrebo C."/>
            <person name="Racz N."/>
            <person name="Riley R."/>
            <person name="Savchenko A."/>
            <person name="Shiryaev A."/>
            <person name="Soop K."/>
            <person name="Spirin V."/>
            <person name="Szebenyi C."/>
            <person name="Tomsovsky M."/>
            <person name="Tulloss R.E."/>
            <person name="Uehling J."/>
            <person name="Grigoriev I.V."/>
            <person name="Vagvolgyi C."/>
            <person name="Papp T."/>
            <person name="Martin F.M."/>
            <person name="Miettinen O."/>
            <person name="Hibbett D.S."/>
            <person name="Nagy L.G."/>
        </authorList>
    </citation>
    <scope>NUCLEOTIDE SEQUENCE [LARGE SCALE GENOMIC DNA]</scope>
    <source>
        <strain evidence="1 2">NL-1719</strain>
    </source>
</reference>
<keyword evidence="2" id="KW-1185">Reference proteome</keyword>
<protein>
    <submittedName>
        <fullName evidence="1">Uncharacterized protein</fullName>
    </submittedName>
</protein>
<evidence type="ECO:0000313" key="1">
    <source>
        <dbReference type="EMBL" id="TFK64318.1"/>
    </source>
</evidence>
<organism evidence="1 2">
    <name type="scientific">Pluteus cervinus</name>
    <dbReference type="NCBI Taxonomy" id="181527"/>
    <lineage>
        <taxon>Eukaryota</taxon>
        <taxon>Fungi</taxon>
        <taxon>Dikarya</taxon>
        <taxon>Basidiomycota</taxon>
        <taxon>Agaricomycotina</taxon>
        <taxon>Agaricomycetes</taxon>
        <taxon>Agaricomycetidae</taxon>
        <taxon>Agaricales</taxon>
        <taxon>Pluteineae</taxon>
        <taxon>Pluteaceae</taxon>
        <taxon>Pluteus</taxon>
    </lineage>
</organism>
<sequence length="345" mass="38403">MSTSWLTRTPPSSIRSLLRLSTKPHHIPKSSSQLQAIFNGLGPTYNIAPRLSNSFSKPDTILKRHFSSSPNPYTSSSSSSFSFNAQSNNVISPSRYIDALESTARAPWLWIIPPEDEEKLKRAHSLLFQTIMYLNRPLEGDKGARNRAWLAFDFFPVPATSEVARARRAIASITQVIIKNISSIPMNSPLRTKHQKIFEIFGTLEVLGKTYLDNWGGGMFVTEPMWMSESESESESMGSNSSVHVNADAKGKWKSMDAKGNGKGKRNGKGKGGEVKTKVGGKTNDLKQAKEHMGSIWKNAEQWSEFWEKAKPVFPGLCIKLNRAGFGYEKAKGWFGGWLAGLMNR</sequence>